<evidence type="ECO:0000256" key="2">
    <source>
        <dbReference type="ARBA" id="ARBA00023125"/>
    </source>
</evidence>
<evidence type="ECO:0000256" key="3">
    <source>
        <dbReference type="ARBA" id="ARBA00023163"/>
    </source>
</evidence>
<evidence type="ECO:0000313" key="5">
    <source>
        <dbReference type="EMBL" id="PQA85813.1"/>
    </source>
</evidence>
<dbReference type="InterPro" id="IPR002577">
    <property type="entry name" value="HTH_HxlR"/>
</dbReference>
<dbReference type="PANTHER" id="PTHR33204">
    <property type="entry name" value="TRANSCRIPTIONAL REGULATOR, MARR FAMILY"/>
    <property type="match status" value="1"/>
</dbReference>
<comment type="caution">
    <text evidence="5">The sequence shown here is derived from an EMBL/GenBank/DDBJ whole genome shotgun (WGS) entry which is preliminary data.</text>
</comment>
<accession>A0A2S7JZX6</accession>
<dbReference type="OrthoDB" id="9800350at2"/>
<protein>
    <submittedName>
        <fullName evidence="5">Transcriptional regulator</fullName>
    </submittedName>
</protein>
<dbReference type="Gene3D" id="1.10.10.10">
    <property type="entry name" value="Winged helix-like DNA-binding domain superfamily/Winged helix DNA-binding domain"/>
    <property type="match status" value="1"/>
</dbReference>
<gene>
    <name evidence="5" type="ORF">CW354_19905</name>
</gene>
<evidence type="ECO:0000313" key="6">
    <source>
        <dbReference type="Proteomes" id="UP000239504"/>
    </source>
</evidence>
<keyword evidence="6" id="KW-1185">Reference proteome</keyword>
<dbReference type="EMBL" id="PJCH01000016">
    <property type="protein sequence ID" value="PQA85813.1"/>
    <property type="molecule type" value="Genomic_DNA"/>
</dbReference>
<name>A0A2S7JZX6_9PROT</name>
<keyword evidence="3" id="KW-0804">Transcription</keyword>
<dbReference type="InterPro" id="IPR036390">
    <property type="entry name" value="WH_DNA-bd_sf"/>
</dbReference>
<dbReference type="GO" id="GO:0003677">
    <property type="term" value="F:DNA binding"/>
    <property type="evidence" value="ECO:0007669"/>
    <property type="project" value="UniProtKB-KW"/>
</dbReference>
<sequence>MALKIRRNQSPPAPYECPLSECMALIGGAWTPNILWNLSAGPRRFSELRHDMPRISAKMLTTRLKELEEKGVVARTVMPTSPPSVEYALTREGCELLPAIEAIAAVGEKLKRRKKRAARG</sequence>
<proteinExistence type="predicted"/>
<keyword evidence="2" id="KW-0238">DNA-binding</keyword>
<dbReference type="SUPFAM" id="SSF46785">
    <property type="entry name" value="Winged helix' DNA-binding domain"/>
    <property type="match status" value="1"/>
</dbReference>
<organism evidence="5 6">
    <name type="scientific">Hyphococcus luteus</name>
    <dbReference type="NCBI Taxonomy" id="2058213"/>
    <lineage>
        <taxon>Bacteria</taxon>
        <taxon>Pseudomonadati</taxon>
        <taxon>Pseudomonadota</taxon>
        <taxon>Alphaproteobacteria</taxon>
        <taxon>Parvularculales</taxon>
        <taxon>Parvularculaceae</taxon>
        <taxon>Hyphococcus</taxon>
    </lineage>
</organism>
<evidence type="ECO:0000256" key="1">
    <source>
        <dbReference type="ARBA" id="ARBA00023015"/>
    </source>
</evidence>
<reference evidence="5 6" key="1">
    <citation type="submission" date="2017-12" db="EMBL/GenBank/DDBJ databases">
        <authorList>
            <person name="Hurst M.R.H."/>
        </authorList>
    </citation>
    <scope>NUCLEOTIDE SEQUENCE [LARGE SCALE GENOMIC DNA]</scope>
    <source>
        <strain evidence="5 6">SY-3-19</strain>
    </source>
</reference>
<dbReference type="PROSITE" id="PS51118">
    <property type="entry name" value="HTH_HXLR"/>
    <property type="match status" value="1"/>
</dbReference>
<feature type="domain" description="HTH hxlR-type" evidence="4">
    <location>
        <begin position="17"/>
        <end position="115"/>
    </location>
</feature>
<dbReference type="Pfam" id="PF01638">
    <property type="entry name" value="HxlR"/>
    <property type="match status" value="1"/>
</dbReference>
<evidence type="ECO:0000259" key="4">
    <source>
        <dbReference type="PROSITE" id="PS51118"/>
    </source>
</evidence>
<keyword evidence="1" id="KW-0805">Transcription regulation</keyword>
<dbReference type="AlphaFoldDB" id="A0A2S7JZX6"/>
<dbReference type="RefSeq" id="WP_104831865.1">
    <property type="nucleotide sequence ID" value="NZ_PJCH01000016.1"/>
</dbReference>
<dbReference type="Proteomes" id="UP000239504">
    <property type="component" value="Unassembled WGS sequence"/>
</dbReference>
<dbReference type="InterPro" id="IPR036388">
    <property type="entry name" value="WH-like_DNA-bd_sf"/>
</dbReference>